<dbReference type="KEGG" id="vg:29125807"/>
<evidence type="ECO:0000313" key="2">
    <source>
        <dbReference type="Proteomes" id="UP000201826"/>
    </source>
</evidence>
<evidence type="ECO:0000313" key="1">
    <source>
        <dbReference type="EMBL" id="AMQ67021.1"/>
    </source>
</evidence>
<dbReference type="Proteomes" id="UP000201826">
    <property type="component" value="Segment"/>
</dbReference>
<proteinExistence type="predicted"/>
<name>A0A142F2L4_9CAUD</name>
<dbReference type="GeneID" id="29125807"/>
<keyword evidence="2" id="KW-1185">Reference proteome</keyword>
<organism evidence="1 2">
    <name type="scientific">Mycobacterium phage Bipper</name>
    <dbReference type="NCBI Taxonomy" id="1805457"/>
    <lineage>
        <taxon>Viruses</taxon>
        <taxon>Duplodnaviria</taxon>
        <taxon>Heunggongvirae</taxon>
        <taxon>Uroviricota</taxon>
        <taxon>Caudoviricetes</taxon>
        <taxon>Bippervirus</taxon>
        <taxon>Bippervirus bipper</taxon>
    </lineage>
</organism>
<reference evidence="2" key="1">
    <citation type="submission" date="2016-02" db="EMBL/GenBank/DDBJ databases">
        <authorList>
            <person name="Isern S."/>
            <person name="Barcellona C.M."/>
            <person name="Dozier K.D."/>
            <person name="Faust J.M."/>
            <person name="Fedrick A.J."/>
            <person name="Gagliardi L.E."/>
            <person name="Gatt S.M."/>
            <person name="Gleason P.S."/>
            <person name="Gomez E.A."/>
            <person name="Hoffman A.M."/>
            <person name="Jenkins M."/>
            <person name="Jones M.J."/>
            <person name="Lang J.F."/>
            <person name="Lequay S.M."/>
            <person name="Mars P.J."/>
            <person name="Mtchedlidze N."/>
            <person name="Osking Z.B."/>
            <person name="Paul L.M."/>
            <person name="Pica A.N."/>
            <person name="Robison M.D."/>
            <person name="Rodriguez D."/>
            <person name="Rosales K.A."/>
            <person name="Saravis L.E."/>
            <person name="Sisson B.M."/>
            <person name="Tan A.L."/>
            <person name="Voltaire R."/>
            <person name="Michael S.F."/>
            <person name="Warner M.H."/>
            <person name="Bradley K.W."/>
            <person name="Asai D.J."/>
            <person name="Bowman C.A."/>
            <person name="Russell D.A."/>
            <person name="Pope W.H."/>
            <person name="Jacobs-Sera D."/>
            <person name="Hendrix R.W."/>
            <person name="Hatfull G.F."/>
        </authorList>
    </citation>
    <scope>NUCLEOTIDE SEQUENCE [LARGE SCALE GENOMIC DNA]</scope>
</reference>
<dbReference type="RefSeq" id="YP_009303233.1">
    <property type="nucleotide sequence ID" value="NC_031253.1"/>
</dbReference>
<protein>
    <submittedName>
        <fullName evidence="1">Uncharacterized protein</fullName>
    </submittedName>
</protein>
<dbReference type="EMBL" id="KU728633">
    <property type="protein sequence ID" value="AMQ67021.1"/>
    <property type="molecule type" value="Genomic_DNA"/>
</dbReference>
<accession>A0A142F2L4</accession>
<gene>
    <name evidence="1" type="primary">86</name>
    <name evidence="1" type="ORF">SEA_BIPPER_86</name>
</gene>
<sequence>MMADDLTDAQIADTIAAMDARWNGQPVRCQCPGDPHGGNGCRQPATVIAVRHLVHQCNGPESNDNGDVVELLCLQCARDLWISAIGAAARLRAAAARVGGHPICCTCQSPMSRPSDIVRSVKRDDRGVR</sequence>